<accession>A0AAU8FW53</accession>
<evidence type="ECO:0008006" key="2">
    <source>
        <dbReference type="Google" id="ProtNLM"/>
    </source>
</evidence>
<name>A0AAU8FW53_9MICO</name>
<gene>
    <name evidence="1" type="ORF">ABRQ22_14910</name>
</gene>
<organism evidence="1">
    <name type="scientific">Cellulosimicrobium sp. ES-005</name>
    <dbReference type="NCBI Taxonomy" id="3163031"/>
    <lineage>
        <taxon>Bacteria</taxon>
        <taxon>Bacillati</taxon>
        <taxon>Actinomycetota</taxon>
        <taxon>Actinomycetes</taxon>
        <taxon>Micrococcales</taxon>
        <taxon>Promicromonosporaceae</taxon>
        <taxon>Cellulosimicrobium</taxon>
    </lineage>
</organism>
<dbReference type="AlphaFoldDB" id="A0AAU8FW53"/>
<reference evidence="1" key="1">
    <citation type="submission" date="2024-06" db="EMBL/GenBank/DDBJ databases">
        <title>Complete genome sequence of the cellulolytic actinobacterium, Cellulosimicrobium ES-005.</title>
        <authorList>
            <person name="Matthews C.T."/>
            <person name="Underwood K.D."/>
            <person name="Ghanchi K.M."/>
            <person name="Fields S.D."/>
            <person name="Gardner S.G."/>
        </authorList>
    </citation>
    <scope>NUCLEOTIDE SEQUENCE</scope>
    <source>
        <strain evidence="1">ES-005</strain>
    </source>
</reference>
<protein>
    <recommendedName>
        <fullName evidence="2">Integrase</fullName>
    </recommendedName>
</protein>
<sequence>MGLLGRLLGKRKPRRMFRAGVSVMHDGEERWILPEREFRTAAEAEEYIRPALPEGSDASDEVMWWDDRGVYVGGWSYAWR</sequence>
<dbReference type="EMBL" id="CP159290">
    <property type="protein sequence ID" value="XCH28878.1"/>
    <property type="molecule type" value="Genomic_DNA"/>
</dbReference>
<proteinExistence type="predicted"/>
<dbReference type="RefSeq" id="WP_353707283.1">
    <property type="nucleotide sequence ID" value="NZ_CP159290.1"/>
</dbReference>
<evidence type="ECO:0000313" key="1">
    <source>
        <dbReference type="EMBL" id="XCH28878.1"/>
    </source>
</evidence>